<feature type="compositionally biased region" description="Polar residues" evidence="8">
    <location>
        <begin position="167"/>
        <end position="185"/>
    </location>
</feature>
<dbReference type="InterPro" id="IPR048333">
    <property type="entry name" value="HA2_WH"/>
</dbReference>
<dbReference type="GO" id="GO:0005730">
    <property type="term" value="C:nucleolus"/>
    <property type="evidence" value="ECO:0007669"/>
    <property type="project" value="TreeGrafter"/>
</dbReference>
<feature type="compositionally biased region" description="Polar residues" evidence="8">
    <location>
        <begin position="95"/>
        <end position="104"/>
    </location>
</feature>
<evidence type="ECO:0000313" key="12">
    <source>
        <dbReference type="Proteomes" id="UP000236621"/>
    </source>
</evidence>
<keyword evidence="5 11" id="KW-0347">Helicase</keyword>
<dbReference type="Proteomes" id="UP000236621">
    <property type="component" value="Unassembled WGS sequence"/>
</dbReference>
<dbReference type="AlphaFoldDB" id="A0A2K3QG37"/>
<dbReference type="PANTHER" id="PTHR18934:SF99">
    <property type="entry name" value="ATP-DEPENDENT RNA HELICASE DHX37-RELATED"/>
    <property type="match status" value="1"/>
</dbReference>
<evidence type="ECO:0000256" key="8">
    <source>
        <dbReference type="SAM" id="MobiDB-lite"/>
    </source>
</evidence>
<evidence type="ECO:0000256" key="5">
    <source>
        <dbReference type="ARBA" id="ARBA00022806"/>
    </source>
</evidence>
<dbReference type="InterPro" id="IPR014001">
    <property type="entry name" value="Helicase_ATP-bd"/>
</dbReference>
<feature type="compositionally biased region" description="Basic and acidic residues" evidence="8">
    <location>
        <begin position="197"/>
        <end position="207"/>
    </location>
</feature>
<evidence type="ECO:0000256" key="6">
    <source>
        <dbReference type="ARBA" id="ARBA00022840"/>
    </source>
</evidence>
<feature type="region of interest" description="Disordered" evidence="8">
    <location>
        <begin position="95"/>
        <end position="305"/>
    </location>
</feature>
<dbReference type="Pfam" id="PF21010">
    <property type="entry name" value="HA2_C"/>
    <property type="match status" value="1"/>
</dbReference>
<dbReference type="GO" id="GO:1990904">
    <property type="term" value="C:ribonucleoprotein complex"/>
    <property type="evidence" value="ECO:0007669"/>
    <property type="project" value="UniProtKB-ARBA"/>
</dbReference>
<dbReference type="EC" id="3.6.4.13" evidence="2"/>
<comment type="caution">
    <text evidence="11">The sequence shown here is derived from an EMBL/GenBank/DDBJ whole genome shotgun (WGS) entry which is preliminary data.</text>
</comment>
<feature type="compositionally biased region" description="Basic and acidic residues" evidence="8">
    <location>
        <begin position="14"/>
        <end position="28"/>
    </location>
</feature>
<dbReference type="PROSITE" id="PS51192">
    <property type="entry name" value="HELICASE_ATP_BIND_1"/>
    <property type="match status" value="1"/>
</dbReference>
<dbReference type="SMART" id="SM00487">
    <property type="entry name" value="DEXDc"/>
    <property type="match status" value="1"/>
</dbReference>
<feature type="region of interest" description="Disordered" evidence="8">
    <location>
        <begin position="657"/>
        <end position="679"/>
    </location>
</feature>
<protein>
    <recommendedName>
        <fullName evidence="2">RNA helicase</fullName>
        <ecNumber evidence="2">3.6.4.13</ecNumber>
    </recommendedName>
</protein>
<organism evidence="11 12">
    <name type="scientific">Tolypocladium capitatum</name>
    <dbReference type="NCBI Taxonomy" id="45235"/>
    <lineage>
        <taxon>Eukaryota</taxon>
        <taxon>Fungi</taxon>
        <taxon>Dikarya</taxon>
        <taxon>Ascomycota</taxon>
        <taxon>Pezizomycotina</taxon>
        <taxon>Sordariomycetes</taxon>
        <taxon>Hypocreomycetidae</taxon>
        <taxon>Hypocreales</taxon>
        <taxon>Ophiocordycipitaceae</taxon>
        <taxon>Tolypocladium</taxon>
    </lineage>
</organism>
<evidence type="ECO:0000313" key="11">
    <source>
        <dbReference type="EMBL" id="PNY26473.1"/>
    </source>
</evidence>
<dbReference type="CDD" id="cd18791">
    <property type="entry name" value="SF2_C_RHA"/>
    <property type="match status" value="1"/>
</dbReference>
<dbReference type="Pfam" id="PF00270">
    <property type="entry name" value="DEAD"/>
    <property type="match status" value="1"/>
</dbReference>
<comment type="catalytic activity">
    <reaction evidence="7">
        <text>ATP + H2O = ADP + phosphate + H(+)</text>
        <dbReference type="Rhea" id="RHEA:13065"/>
        <dbReference type="ChEBI" id="CHEBI:15377"/>
        <dbReference type="ChEBI" id="CHEBI:15378"/>
        <dbReference type="ChEBI" id="CHEBI:30616"/>
        <dbReference type="ChEBI" id="CHEBI:43474"/>
        <dbReference type="ChEBI" id="CHEBI:456216"/>
        <dbReference type="EC" id="3.6.4.13"/>
    </reaction>
</comment>
<dbReference type="Gene3D" id="1.20.120.1080">
    <property type="match status" value="1"/>
</dbReference>
<feature type="domain" description="Helicase ATP-binding" evidence="9">
    <location>
        <begin position="389"/>
        <end position="566"/>
    </location>
</feature>
<dbReference type="SMART" id="SM00847">
    <property type="entry name" value="HA2"/>
    <property type="match status" value="1"/>
</dbReference>
<dbReference type="CDD" id="cd17982">
    <property type="entry name" value="DEXHc_DHX37"/>
    <property type="match status" value="1"/>
</dbReference>
<dbReference type="SUPFAM" id="SSF52540">
    <property type="entry name" value="P-loop containing nucleoside triphosphate hydrolases"/>
    <property type="match status" value="1"/>
</dbReference>
<evidence type="ECO:0000256" key="4">
    <source>
        <dbReference type="ARBA" id="ARBA00022801"/>
    </source>
</evidence>
<evidence type="ECO:0000256" key="2">
    <source>
        <dbReference type="ARBA" id="ARBA00012552"/>
    </source>
</evidence>
<comment type="similarity">
    <text evidence="1">Belongs to the DEAD box helicase family. DEAH subfamily.</text>
</comment>
<dbReference type="Pfam" id="PF00271">
    <property type="entry name" value="Helicase_C"/>
    <property type="match status" value="1"/>
</dbReference>
<dbReference type="GO" id="GO:0005524">
    <property type="term" value="F:ATP binding"/>
    <property type="evidence" value="ECO:0007669"/>
    <property type="project" value="UniProtKB-KW"/>
</dbReference>
<feature type="region of interest" description="Disordered" evidence="8">
    <location>
        <begin position="1"/>
        <end position="30"/>
    </location>
</feature>
<dbReference type="Gene3D" id="3.40.50.300">
    <property type="entry name" value="P-loop containing nucleotide triphosphate hydrolases"/>
    <property type="match status" value="2"/>
</dbReference>
<feature type="compositionally biased region" description="Basic residues" evidence="8">
    <location>
        <begin position="208"/>
        <end position="218"/>
    </location>
</feature>
<evidence type="ECO:0000256" key="3">
    <source>
        <dbReference type="ARBA" id="ARBA00022741"/>
    </source>
</evidence>
<sequence>MAKYVPRQRKHRVLAREKAKENARHEVQDTNQEILPDGKQALEEKKARMKEELRQDGVKVSGKKAKRLEKYIDNKLRKDENRELLAKLAATKVDTSLFSSSRSLGQGRETKKQAMSRALREKKAGIEDEDADNLLFEKRRELGEDEGGDEESDGTVDEHAGGAKLDQPSTKSSGTLISAPSQPASGTPGPVGVGLKRPLEIDDDGRPVIKKRQKRGGVRTKLQLVQAESPASDESEYEEWGGFGSDGDASSAEEGASDDDRSRVGDSEKDSDAESSEESGEEPEDDSMGEDAGGGEEKAQRSSAFKAWAHERRNEALGYKPTESAATALDIPRPEGFVPRVPEQDPLPMELKPTARIDRKAFSITVTRTPEIQEARLKLPVVSEEQRLMEAIHNNDIVVICGSTGSGKTTQVPQFLFEAGYGSPDSPTPGMIGITQPRRVAAVSMSRRVAEELGDHSGAVAYQIRFEGTVDSKTGIKFMTDGVLLREIAQDITLRKYSAIIIDEAHERSVNTDILIGMLSRVIKLRTELAQEDPTLRPLKLVIMSATLRIEDLTMNSTLFPAPPPVLEVEGRQHPVTIHFSRRTHPDYVEEAFRKISRGHRKLPPGGFLVFLTGRNEIIQLSKRLKSAFGGLNSAEGQKVQISANDAPVEVEDIEFGDVDDGAGDDEAGEFPSDDEDEEEFQIEEDQQEAPLKMQILPLYSLLPTREQMRVFEPPPEGTRQIILATNVAETSLTIPGTRFVFDCGRSKERHYDRLSGVQSYAIGWISKASASQRSGRAGRTGPGHCYRLYSSAVYERDFQAFADPELLRMPIEGVVLQLKAMNLQNVINFPFPTPPDRRSLGKAEKLLTYLSALSAGGQVTQIGKTMSVFPLSPRFARILLVGHLHDCLPYTIALVAGLSAAEVFIPENQAVPALAAKDDAAIRTNADVLAETRQADVRRMFNEVHKNFCFLDDRSDAIKLLQVVGEFAHEPTERWCESHFVRFKVLKEIQQLRKQITELLRANIPSFASLKYQDKLDPPSPKQVSALKQMMAAGFVEQVAIRADLAPSPPEQYRKPRRAIDVPYIPLIPLHAGPSPENDGLVYIHPASPLAHLSHQECPEHIVYSYLQRATPSGLDPEKKPKTRMQSLTDITAGQLSGLAKGTPLIGYGKPIKEIKAPSAADAGTTRECWVVPYLRAESTGGQGWPLPAKKVKQTKVPGKGWVVE</sequence>
<dbReference type="PANTHER" id="PTHR18934">
    <property type="entry name" value="ATP-DEPENDENT RNA HELICASE"/>
    <property type="match status" value="1"/>
</dbReference>
<dbReference type="GO" id="GO:0003724">
    <property type="term" value="F:RNA helicase activity"/>
    <property type="evidence" value="ECO:0007669"/>
    <property type="project" value="UniProtKB-EC"/>
</dbReference>
<reference evidence="11 12" key="1">
    <citation type="submission" date="2017-08" db="EMBL/GenBank/DDBJ databases">
        <title>Harnessing the power of phylogenomics to disentangle the directionality and signatures of interkingdom host jumping in the parasitic fungal genus Tolypocladium.</title>
        <authorList>
            <person name="Quandt C.A."/>
            <person name="Patterson W."/>
            <person name="Spatafora J.W."/>
        </authorList>
    </citation>
    <scope>NUCLEOTIDE SEQUENCE [LARGE SCALE GENOMIC DNA]</scope>
    <source>
        <strain evidence="11 12">CBS 113982</strain>
    </source>
</reference>
<dbReference type="InterPro" id="IPR002464">
    <property type="entry name" value="DNA/RNA_helicase_DEAH_CS"/>
</dbReference>
<dbReference type="PROSITE" id="PS51194">
    <property type="entry name" value="HELICASE_CTER"/>
    <property type="match status" value="1"/>
</dbReference>
<dbReference type="InterPro" id="IPR001650">
    <property type="entry name" value="Helicase_C-like"/>
</dbReference>
<gene>
    <name evidence="11" type="ORF">TCAP_03601</name>
</gene>
<dbReference type="InterPro" id="IPR027417">
    <property type="entry name" value="P-loop_NTPase"/>
</dbReference>
<feature type="compositionally biased region" description="Acidic residues" evidence="8">
    <location>
        <begin position="143"/>
        <end position="155"/>
    </location>
</feature>
<keyword evidence="6" id="KW-0067">ATP-binding</keyword>
<dbReference type="SMART" id="SM00490">
    <property type="entry name" value="HELICc"/>
    <property type="match status" value="1"/>
</dbReference>
<evidence type="ECO:0000259" key="9">
    <source>
        <dbReference type="PROSITE" id="PS51192"/>
    </source>
</evidence>
<dbReference type="FunFam" id="3.40.50.300:FF:000637">
    <property type="entry name" value="ATP-dependent RNA helicase DHX37/DHR1"/>
    <property type="match status" value="1"/>
</dbReference>
<dbReference type="GO" id="GO:0000462">
    <property type="term" value="P:maturation of SSU-rRNA from tricistronic rRNA transcript (SSU-rRNA, 5.8S rRNA, LSU-rRNA)"/>
    <property type="evidence" value="ECO:0007669"/>
    <property type="project" value="TreeGrafter"/>
</dbReference>
<feature type="domain" description="Helicase C-terminal" evidence="10">
    <location>
        <begin position="588"/>
        <end position="823"/>
    </location>
</feature>
<keyword evidence="4" id="KW-0378">Hydrolase</keyword>
<accession>A0A2K3QG37</accession>
<evidence type="ECO:0000256" key="7">
    <source>
        <dbReference type="ARBA" id="ARBA00047984"/>
    </source>
</evidence>
<feature type="compositionally biased region" description="Basic residues" evidence="8">
    <location>
        <begin position="1"/>
        <end position="13"/>
    </location>
</feature>
<dbReference type="InterPro" id="IPR011545">
    <property type="entry name" value="DEAD/DEAH_box_helicase_dom"/>
</dbReference>
<dbReference type="InterPro" id="IPR007502">
    <property type="entry name" value="Helicase-assoc_dom"/>
</dbReference>
<dbReference type="EMBL" id="NRSZ01000548">
    <property type="protein sequence ID" value="PNY26473.1"/>
    <property type="molecule type" value="Genomic_DNA"/>
</dbReference>
<dbReference type="GO" id="GO:0003723">
    <property type="term" value="F:RNA binding"/>
    <property type="evidence" value="ECO:0007669"/>
    <property type="project" value="TreeGrafter"/>
</dbReference>
<dbReference type="GO" id="GO:0016787">
    <property type="term" value="F:hydrolase activity"/>
    <property type="evidence" value="ECO:0007669"/>
    <property type="project" value="UniProtKB-KW"/>
</dbReference>
<dbReference type="STRING" id="45235.A0A2K3QG37"/>
<dbReference type="OrthoDB" id="10253254at2759"/>
<keyword evidence="3" id="KW-0547">Nucleotide-binding</keyword>
<feature type="compositionally biased region" description="Basic and acidic residues" evidence="8">
    <location>
        <begin position="258"/>
        <end position="272"/>
    </location>
</feature>
<proteinExistence type="inferred from homology"/>
<name>A0A2K3QG37_9HYPO</name>
<feature type="compositionally biased region" description="Basic and acidic residues" evidence="8">
    <location>
        <begin position="108"/>
        <end position="126"/>
    </location>
</feature>
<evidence type="ECO:0000256" key="1">
    <source>
        <dbReference type="ARBA" id="ARBA00008792"/>
    </source>
</evidence>
<dbReference type="Pfam" id="PF04408">
    <property type="entry name" value="WHD_HA2"/>
    <property type="match status" value="1"/>
</dbReference>
<evidence type="ECO:0000259" key="10">
    <source>
        <dbReference type="PROSITE" id="PS51194"/>
    </source>
</evidence>
<dbReference type="PROSITE" id="PS00690">
    <property type="entry name" value="DEAH_ATP_HELICASE"/>
    <property type="match status" value="1"/>
</dbReference>
<keyword evidence="12" id="KW-1185">Reference proteome</keyword>
<feature type="compositionally biased region" description="Acidic residues" evidence="8">
    <location>
        <begin position="273"/>
        <end position="289"/>
    </location>
</feature>